<proteinExistence type="predicted"/>
<dbReference type="Pfam" id="PF01124">
    <property type="entry name" value="MAPEG"/>
    <property type="match status" value="1"/>
</dbReference>
<name>A0A2U2BTQ4_9PROT</name>
<keyword evidence="2 5" id="KW-0812">Transmembrane</keyword>
<reference evidence="7" key="1">
    <citation type="submission" date="2018-05" db="EMBL/GenBank/DDBJ databases">
        <authorList>
            <person name="Liu B.-T."/>
        </authorList>
    </citation>
    <scope>NUCLEOTIDE SEQUENCE [LARGE SCALE GENOMIC DNA]</scope>
    <source>
        <strain evidence="7">WD6-1</strain>
    </source>
</reference>
<evidence type="ECO:0000256" key="2">
    <source>
        <dbReference type="ARBA" id="ARBA00022692"/>
    </source>
</evidence>
<organism evidence="6 7">
    <name type="scientific">Marinicauda salina</name>
    <dbReference type="NCBI Taxonomy" id="2135793"/>
    <lineage>
        <taxon>Bacteria</taxon>
        <taxon>Pseudomonadati</taxon>
        <taxon>Pseudomonadota</taxon>
        <taxon>Alphaproteobacteria</taxon>
        <taxon>Maricaulales</taxon>
        <taxon>Maricaulaceae</taxon>
        <taxon>Marinicauda</taxon>
    </lineage>
</organism>
<keyword evidence="7" id="KW-1185">Reference proteome</keyword>
<dbReference type="AlphaFoldDB" id="A0A2U2BTQ4"/>
<comment type="caution">
    <text evidence="6">The sequence shown here is derived from an EMBL/GenBank/DDBJ whole genome shotgun (WGS) entry which is preliminary data.</text>
</comment>
<evidence type="ECO:0000313" key="6">
    <source>
        <dbReference type="EMBL" id="PWE17383.1"/>
    </source>
</evidence>
<evidence type="ECO:0008006" key="8">
    <source>
        <dbReference type="Google" id="ProtNLM"/>
    </source>
</evidence>
<evidence type="ECO:0000256" key="5">
    <source>
        <dbReference type="SAM" id="Phobius"/>
    </source>
</evidence>
<dbReference type="RefSeq" id="WP_109252614.1">
    <property type="nucleotide sequence ID" value="NZ_QEXV01000003.1"/>
</dbReference>
<evidence type="ECO:0000256" key="4">
    <source>
        <dbReference type="ARBA" id="ARBA00023136"/>
    </source>
</evidence>
<evidence type="ECO:0000313" key="7">
    <source>
        <dbReference type="Proteomes" id="UP000245168"/>
    </source>
</evidence>
<evidence type="ECO:0000256" key="3">
    <source>
        <dbReference type="ARBA" id="ARBA00022989"/>
    </source>
</evidence>
<comment type="subcellular location">
    <subcellularLocation>
        <location evidence="1">Membrane</location>
    </subcellularLocation>
</comment>
<evidence type="ECO:0000256" key="1">
    <source>
        <dbReference type="ARBA" id="ARBA00004370"/>
    </source>
</evidence>
<sequence>MDYLETYPLLAPMFAQALFYFILSFMTVRARAGALGSGAVKEEDVALGQLNYPKKVQQLSNTLNNQYESPTYFFVAAILGMALAVQDMWMIAAAWVFIASRIVHAFVYLTTNRIRTRFMMYFVGFLAILVMWARLAVAVFGGG</sequence>
<keyword evidence="4 5" id="KW-0472">Membrane</keyword>
<dbReference type="InterPro" id="IPR023352">
    <property type="entry name" value="MAPEG-like_dom_sf"/>
</dbReference>
<dbReference type="InterPro" id="IPR001129">
    <property type="entry name" value="Membr-assoc_MAPEG"/>
</dbReference>
<feature type="transmembrane region" description="Helical" evidence="5">
    <location>
        <begin position="72"/>
        <end position="98"/>
    </location>
</feature>
<gene>
    <name evidence="6" type="ORF">DDZ18_06780</name>
</gene>
<protein>
    <recommendedName>
        <fullName evidence="8">MAPEG family protein</fullName>
    </recommendedName>
</protein>
<dbReference type="SUPFAM" id="SSF161084">
    <property type="entry name" value="MAPEG domain-like"/>
    <property type="match status" value="1"/>
</dbReference>
<keyword evidence="3 5" id="KW-1133">Transmembrane helix</keyword>
<dbReference type="Proteomes" id="UP000245168">
    <property type="component" value="Unassembled WGS sequence"/>
</dbReference>
<dbReference type="Gene3D" id="1.20.120.550">
    <property type="entry name" value="Membrane associated eicosanoid/glutathione metabolism-like domain"/>
    <property type="match status" value="1"/>
</dbReference>
<accession>A0A2U2BTQ4</accession>
<feature type="transmembrane region" description="Helical" evidence="5">
    <location>
        <begin position="118"/>
        <end position="140"/>
    </location>
</feature>
<dbReference type="EMBL" id="QEXV01000003">
    <property type="protein sequence ID" value="PWE17383.1"/>
    <property type="molecule type" value="Genomic_DNA"/>
</dbReference>
<dbReference type="OrthoDB" id="5516290at2"/>
<dbReference type="GO" id="GO:0016020">
    <property type="term" value="C:membrane"/>
    <property type="evidence" value="ECO:0007669"/>
    <property type="project" value="UniProtKB-SubCell"/>
</dbReference>
<feature type="transmembrane region" description="Helical" evidence="5">
    <location>
        <begin position="7"/>
        <end position="28"/>
    </location>
</feature>